<accession>A0A8X6X032</accession>
<dbReference type="AlphaFoldDB" id="A0A8X6X032"/>
<keyword evidence="5" id="KW-0472">Membrane</keyword>
<keyword evidence="5" id="KW-0811">Translocation</keyword>
<proteinExistence type="inferred from homology"/>
<evidence type="ECO:0000256" key="4">
    <source>
        <dbReference type="ARBA" id="ARBA00023242"/>
    </source>
</evidence>
<keyword evidence="5" id="KW-0509">mRNA transport</keyword>
<dbReference type="PANTHER" id="PTHR11225">
    <property type="entry name" value="NUCLEAR PORE COMPLEX PROTEIN NUP93 NUCLEOPORIN NUP93 DEAD EYE PROTEIN"/>
    <property type="match status" value="1"/>
</dbReference>
<keyword evidence="5" id="KW-0653">Protein transport</keyword>
<dbReference type="InterPro" id="IPR007231">
    <property type="entry name" value="Nucleoporin_int_Nup93/Nic96"/>
</dbReference>
<keyword evidence="3 5" id="KW-0906">Nuclear pore complex</keyword>
<evidence type="ECO:0000256" key="2">
    <source>
        <dbReference type="ARBA" id="ARBA00010186"/>
    </source>
</evidence>
<evidence type="ECO:0000313" key="7">
    <source>
        <dbReference type="Proteomes" id="UP000886998"/>
    </source>
</evidence>
<evidence type="ECO:0000256" key="1">
    <source>
        <dbReference type="ARBA" id="ARBA00004567"/>
    </source>
</evidence>
<gene>
    <name evidence="6" type="primary">Nup93</name>
    <name evidence="6" type="ORF">TNIN_415921</name>
</gene>
<reference evidence="6" key="1">
    <citation type="submission" date="2020-08" db="EMBL/GenBank/DDBJ databases">
        <title>Multicomponent nature underlies the extraordinary mechanical properties of spider dragline silk.</title>
        <authorList>
            <person name="Kono N."/>
            <person name="Nakamura H."/>
            <person name="Mori M."/>
            <person name="Yoshida Y."/>
            <person name="Ohtoshi R."/>
            <person name="Malay A.D."/>
            <person name="Moran D.A.P."/>
            <person name="Tomita M."/>
            <person name="Numata K."/>
            <person name="Arakawa K."/>
        </authorList>
    </citation>
    <scope>NUCLEOTIDE SEQUENCE</scope>
</reference>
<keyword evidence="4 5" id="KW-0539">Nucleus</keyword>
<evidence type="ECO:0000256" key="5">
    <source>
        <dbReference type="RuleBase" id="RU364035"/>
    </source>
</evidence>
<dbReference type="OrthoDB" id="1918363at2759"/>
<dbReference type="GO" id="GO:0017056">
    <property type="term" value="F:structural constituent of nuclear pore"/>
    <property type="evidence" value="ECO:0007669"/>
    <property type="project" value="InterPro"/>
</dbReference>
<sequence>MLIKFLLFQRSIKKKMDVDSAGFTDLLQQAEQLTADIDGEGELPRVERNLRQIVDAGQQLWSRTTQAVSKDTCDIKASILLGSKGYDLPKISQKIESLTTARTFEPIEPIRETDIQGFLKNGALKIHLFLSPRRTFERSDKVFWETLESEWEQEKMKILNALVGPSQELLDVTTDSKSFLSETINLKTRSAMDNIEMLYAKELSSYNERAVRGGSKCNLAEKFRAIFKDLDDKKVLELWEMVETMTDIPLKADKDILAARCSLLTQTSLIKQARLYLEKKYFEYIQSIVFGNLLHAELGPRPGAYYAVRSFLKMKMPLQPTGLEDGLIDGNPVWAVIYYCLRCGKTDAAVSAAKNSGDSLKDFLPFLVEYEENEGSRLKPNSESQIQLQYRRTVRSSTDPFKRAVYCVLGCVTADSNPEVMDKTDDYLWMKLCQIRLEEETGNIPQDSLTFSKLQSQLLEEYGETHFNAYQQPFLYFQVLFLTAQFEAAVEFLFRIESLRCHAVHVAVVLYELNLLALSTSCNAPLLSKASADKPPMRRLNLSRLLMMYTKKFEATDPREALQYFYVLRDLKSSRGISLFMACVSELVLETKEYEMLLGKIEPDGCRKPGAVDKFLSDTQAIIEIVATDSENKGLYEDAIKLYDLAKKHDKVIEILNKLLSQVVPQMNVVGSNRQRLENVALSIAERYRMHGHTANPETTGTFFLLLDLMAFFNYYHNNQYVDALDTIKSLKLLPFENQEVEQKVTAFSSYSEEVRRNFPDILLATMNILYAEYKKTKQTVNITQDSRYKNENISQEKHISYLRSQASALITFAGMIPYRMPGDTNARLVQIEVLMI</sequence>
<name>A0A8X6X032_9ARAC</name>
<dbReference type="EMBL" id="BMAV01004230">
    <property type="protein sequence ID" value="GFY44435.1"/>
    <property type="molecule type" value="Genomic_DNA"/>
</dbReference>
<organism evidence="6 7">
    <name type="scientific">Trichonephila inaurata madagascariensis</name>
    <dbReference type="NCBI Taxonomy" id="2747483"/>
    <lineage>
        <taxon>Eukaryota</taxon>
        <taxon>Metazoa</taxon>
        <taxon>Ecdysozoa</taxon>
        <taxon>Arthropoda</taxon>
        <taxon>Chelicerata</taxon>
        <taxon>Arachnida</taxon>
        <taxon>Araneae</taxon>
        <taxon>Araneomorphae</taxon>
        <taxon>Entelegynae</taxon>
        <taxon>Araneoidea</taxon>
        <taxon>Nephilidae</taxon>
        <taxon>Trichonephila</taxon>
        <taxon>Trichonephila inaurata</taxon>
    </lineage>
</organism>
<dbReference type="GO" id="GO:0005643">
    <property type="term" value="C:nuclear pore"/>
    <property type="evidence" value="ECO:0007669"/>
    <property type="project" value="UniProtKB-SubCell"/>
</dbReference>
<protein>
    <recommendedName>
        <fullName evidence="5">Nuclear pore protein</fullName>
    </recommendedName>
</protein>
<comment type="subcellular location">
    <subcellularLocation>
        <location evidence="1 5">Nucleus</location>
        <location evidence="1 5">Nuclear pore complex</location>
    </subcellularLocation>
</comment>
<dbReference type="Pfam" id="PF04097">
    <property type="entry name" value="Nic96"/>
    <property type="match status" value="1"/>
</dbReference>
<keyword evidence="5" id="KW-0813">Transport</keyword>
<evidence type="ECO:0000313" key="6">
    <source>
        <dbReference type="EMBL" id="GFY44435.1"/>
    </source>
</evidence>
<comment type="caution">
    <text evidence="6">The sequence shown here is derived from an EMBL/GenBank/DDBJ whole genome shotgun (WGS) entry which is preliminary data.</text>
</comment>
<dbReference type="GO" id="GO:0016973">
    <property type="term" value="P:poly(A)+ mRNA export from nucleus"/>
    <property type="evidence" value="ECO:0007669"/>
    <property type="project" value="TreeGrafter"/>
</dbReference>
<dbReference type="GO" id="GO:0006606">
    <property type="term" value="P:protein import into nucleus"/>
    <property type="evidence" value="ECO:0007669"/>
    <property type="project" value="TreeGrafter"/>
</dbReference>
<keyword evidence="7" id="KW-1185">Reference proteome</keyword>
<evidence type="ECO:0000256" key="3">
    <source>
        <dbReference type="ARBA" id="ARBA00023132"/>
    </source>
</evidence>
<dbReference type="PANTHER" id="PTHR11225:SF4">
    <property type="entry name" value="NUCLEAR PORE COMPLEX PROTEIN NUP93"/>
    <property type="match status" value="1"/>
</dbReference>
<comment type="similarity">
    <text evidence="2 5">Belongs to the nucleoporin interacting component (NIC) family.</text>
</comment>
<dbReference type="Proteomes" id="UP000886998">
    <property type="component" value="Unassembled WGS sequence"/>
</dbReference>